<evidence type="ECO:0000313" key="7">
    <source>
        <dbReference type="Proteomes" id="UP001596410"/>
    </source>
</evidence>
<evidence type="ECO:0000256" key="2">
    <source>
        <dbReference type="ARBA" id="ARBA00022692"/>
    </source>
</evidence>
<keyword evidence="3" id="KW-0735">Signal-anchor</keyword>
<accession>A0ABW2EM70</accession>
<dbReference type="Gene3D" id="3.40.630.190">
    <property type="entry name" value="LCP protein"/>
    <property type="match status" value="1"/>
</dbReference>
<evidence type="ECO:0000256" key="3">
    <source>
        <dbReference type="ARBA" id="ARBA00022968"/>
    </source>
</evidence>
<keyword evidence="7" id="KW-1185">Reference proteome</keyword>
<comment type="similarity">
    <text evidence="1">Belongs to the LytR/CpsA/Psr (LCP) family.</text>
</comment>
<sequence>MVSRSDKHKGKKKKWLWISLAIVLFIGVGASAYVYSIYHNVKSTVDNDIHESVTSIDPEATKEKVDAQDPINVLLLGVDERENDKGRSDTMIVMTLDPANEQMQMVSIPRDTRTKIIGKGFEDKINHAYAFGGSDMSVDTVENFLDIELDYYLRMNMEGLGQLVDAVGGITVTNEFAFDYKGKSFPEGEINLNGKEALAWVRMRYDDPEGDAGRNKRQRQVIQGVIEQGANINAVNKIGDIMDVLGGNVATNMKFEDMRNLAANYRGARKDISTYQMSGNGTRIDNIYYLQVPDSEVEKTNQLIQDFSS</sequence>
<evidence type="ECO:0000256" key="4">
    <source>
        <dbReference type="ARBA" id="ARBA00022989"/>
    </source>
</evidence>
<proteinExistence type="inferred from homology"/>
<reference evidence="7" key="1">
    <citation type="journal article" date="2019" name="Int. J. Syst. Evol. Microbiol.">
        <title>The Global Catalogue of Microorganisms (GCM) 10K type strain sequencing project: providing services to taxonomists for standard genome sequencing and annotation.</title>
        <authorList>
            <consortium name="The Broad Institute Genomics Platform"/>
            <consortium name="The Broad Institute Genome Sequencing Center for Infectious Disease"/>
            <person name="Wu L."/>
            <person name="Ma J."/>
        </authorList>
    </citation>
    <scope>NUCLEOTIDE SEQUENCE [LARGE SCALE GENOMIC DNA]</scope>
    <source>
        <strain evidence="7">CGMCC 4.1621</strain>
    </source>
</reference>
<dbReference type="EMBL" id="JBHSZV010000022">
    <property type="protein sequence ID" value="MFC7062021.1"/>
    <property type="molecule type" value="Genomic_DNA"/>
</dbReference>
<keyword evidence="2" id="KW-0812">Transmembrane</keyword>
<name>A0ABW2EM70_9BACI</name>
<feature type="domain" description="Cell envelope-related transcriptional attenuator" evidence="5">
    <location>
        <begin position="87"/>
        <end position="229"/>
    </location>
</feature>
<dbReference type="Pfam" id="PF03816">
    <property type="entry name" value="LytR_cpsA_psr"/>
    <property type="match status" value="1"/>
</dbReference>
<gene>
    <name evidence="6" type="ORF">ACFQIC_09125</name>
</gene>
<dbReference type="Proteomes" id="UP001596410">
    <property type="component" value="Unassembled WGS sequence"/>
</dbReference>
<comment type="caution">
    <text evidence="6">The sequence shown here is derived from an EMBL/GenBank/DDBJ whole genome shotgun (WGS) entry which is preliminary data.</text>
</comment>
<keyword evidence="4" id="KW-1133">Transmembrane helix</keyword>
<dbReference type="RefSeq" id="WP_204708968.1">
    <property type="nucleotide sequence ID" value="NZ_JBHSZV010000022.1"/>
</dbReference>
<dbReference type="InterPro" id="IPR004474">
    <property type="entry name" value="LytR_CpsA_psr"/>
</dbReference>
<protein>
    <submittedName>
        <fullName evidence="6">LCP family protein</fullName>
    </submittedName>
</protein>
<dbReference type="PANTHER" id="PTHR33392">
    <property type="entry name" value="POLYISOPRENYL-TEICHOIC ACID--PEPTIDOGLYCAN TEICHOIC ACID TRANSFERASE TAGU"/>
    <property type="match status" value="1"/>
</dbReference>
<dbReference type="InterPro" id="IPR050922">
    <property type="entry name" value="LytR/CpsA/Psr_CW_biosynth"/>
</dbReference>
<evidence type="ECO:0000313" key="6">
    <source>
        <dbReference type="EMBL" id="MFC7062021.1"/>
    </source>
</evidence>
<organism evidence="6 7">
    <name type="scientific">Halobacillus seohaensis</name>
    <dbReference type="NCBI Taxonomy" id="447421"/>
    <lineage>
        <taxon>Bacteria</taxon>
        <taxon>Bacillati</taxon>
        <taxon>Bacillota</taxon>
        <taxon>Bacilli</taxon>
        <taxon>Bacillales</taxon>
        <taxon>Bacillaceae</taxon>
        <taxon>Halobacillus</taxon>
    </lineage>
</organism>
<evidence type="ECO:0000256" key="1">
    <source>
        <dbReference type="ARBA" id="ARBA00006068"/>
    </source>
</evidence>
<dbReference type="NCBIfam" id="TIGR00350">
    <property type="entry name" value="lytR_cpsA_psr"/>
    <property type="match status" value="1"/>
</dbReference>
<dbReference type="PANTHER" id="PTHR33392:SF6">
    <property type="entry name" value="POLYISOPRENYL-TEICHOIC ACID--PEPTIDOGLYCAN TEICHOIC ACID TRANSFERASE TAGU"/>
    <property type="match status" value="1"/>
</dbReference>
<keyword evidence="4" id="KW-0472">Membrane</keyword>
<evidence type="ECO:0000259" key="5">
    <source>
        <dbReference type="Pfam" id="PF03816"/>
    </source>
</evidence>